<evidence type="ECO:0000256" key="1">
    <source>
        <dbReference type="SAM" id="MobiDB-lite"/>
    </source>
</evidence>
<comment type="caution">
    <text evidence="2">The sequence shown here is derived from an EMBL/GenBank/DDBJ whole genome shotgun (WGS) entry which is preliminary data.</text>
</comment>
<evidence type="ECO:0000313" key="3">
    <source>
        <dbReference type="Proteomes" id="UP000036938"/>
    </source>
</evidence>
<dbReference type="PROSITE" id="PS51257">
    <property type="entry name" value="PROKAR_LIPOPROTEIN"/>
    <property type="match status" value="1"/>
</dbReference>
<sequence length="723" mass="76726">MNQSNKILTVSYGTFSCTLEGFEDSFDTMKAIAEYFRDLAADDRYFGAEPPTPDAEMLARIAEKEIARRVEAHSDTSGIHLRAATPALAAAGAAAIADETPADDAEDDVTDAPAEDEAIVAEADADVSALDLQDEDDGEDGGAEEASAEAEEAAEEDHADIGDADEDAATVAEADADDMDAEAEAQDAEADAPAEDAAATEPEEAPEPEVDLAAIAALTEGADHDDEDGEEEDYEASVEDAPADLRAEDEAADEVEAEVVPEPAPAPAPELSSVAAKLARIRQVVSRKGEASDDGFTEDEHAEADTAFEEPGDLEDMSVAAEAPAPADTIANVLDQMQADDEDNAADEDDAPKAEAEPAPRAPIAARVIKVKRTEFEKAVSSGMLEEVDADDAASEDAEDTPEPQPAAAKPARESTLSDADEADLQAALAAVAAEAEEPAEDEDEDDTPDHAADMTAGMDAYEDDDADEDYEDEDDAMTAAGAGAPGRDVLMRAGVAEHDDEVSRLLDKADSEMAEPSGRQRRNAISHLRAAVAATREDEDLARDPQSDSEAYRNDLDEVVRPRRPVSSGSARDARPDDVKPAPLQLVAEQRIDSPAEPVAPVRPRRVSALSAIADGGEDETLEIDGDVSFAEFAEEMGASELPDLLEAAAAYMRFVEKRDAFSRPQLMTKVRSAESVTYSREDRLRSFGVLLREGKIEKTQGGQFTASDRIGYRPDDDREAG</sequence>
<dbReference type="STRING" id="1317121.ATO11_15600"/>
<feature type="compositionally biased region" description="Acidic residues" evidence="1">
    <location>
        <begin position="386"/>
        <end position="402"/>
    </location>
</feature>
<keyword evidence="3" id="KW-1185">Reference proteome</keyword>
<accession>A0A0L1JM98</accession>
<dbReference type="AlphaFoldDB" id="A0A0L1JM98"/>
<evidence type="ECO:0008006" key="4">
    <source>
        <dbReference type="Google" id="ProtNLM"/>
    </source>
</evidence>
<evidence type="ECO:0000313" key="2">
    <source>
        <dbReference type="EMBL" id="KNG92880.1"/>
    </source>
</evidence>
<feature type="compositionally biased region" description="Basic and acidic residues" evidence="1">
    <location>
        <begin position="501"/>
        <end position="512"/>
    </location>
</feature>
<proteinExistence type="predicted"/>
<gene>
    <name evidence="2" type="ORF">ATO11_15600</name>
</gene>
<dbReference type="PATRIC" id="fig|1317121.7.peg.3844"/>
<feature type="compositionally biased region" description="Acidic residues" evidence="1">
    <location>
        <begin position="223"/>
        <end position="242"/>
    </location>
</feature>
<feature type="region of interest" description="Disordered" evidence="1">
    <location>
        <begin position="501"/>
        <end position="581"/>
    </location>
</feature>
<feature type="region of interest" description="Disordered" evidence="1">
    <location>
        <begin position="379"/>
        <end position="486"/>
    </location>
</feature>
<feature type="region of interest" description="Disordered" evidence="1">
    <location>
        <begin position="285"/>
        <end position="367"/>
    </location>
</feature>
<protein>
    <recommendedName>
        <fullName evidence="4">Lipoprotein</fullName>
    </recommendedName>
</protein>
<feature type="compositionally biased region" description="Low complexity" evidence="1">
    <location>
        <begin position="425"/>
        <end position="434"/>
    </location>
</feature>
<reference evidence="2 3" key="1">
    <citation type="journal article" date="2015" name="Int. J. Syst. Evol. Microbiol.">
        <title>Aestuariivita atlantica sp. nov., isolated from deep sea sediment of the Atlantic Ocean.</title>
        <authorList>
            <person name="Li G."/>
            <person name="Lai Q."/>
            <person name="Du Y."/>
            <person name="Liu X."/>
            <person name="Sun F."/>
            <person name="Shao Z."/>
        </authorList>
    </citation>
    <scope>NUCLEOTIDE SEQUENCE [LARGE SCALE GENOMIC DNA]</scope>
    <source>
        <strain evidence="2 3">22II-S11-z3</strain>
    </source>
</reference>
<feature type="compositionally biased region" description="Acidic residues" evidence="1">
    <location>
        <begin position="461"/>
        <end position="477"/>
    </location>
</feature>
<feature type="compositionally biased region" description="Basic and acidic residues" evidence="1">
    <location>
        <begin position="712"/>
        <end position="723"/>
    </location>
</feature>
<feature type="compositionally biased region" description="Acidic residues" evidence="1">
    <location>
        <begin position="133"/>
        <end position="194"/>
    </location>
</feature>
<organism evidence="2 3">
    <name type="scientific">Pseudaestuariivita atlantica</name>
    <dbReference type="NCBI Taxonomy" id="1317121"/>
    <lineage>
        <taxon>Bacteria</taxon>
        <taxon>Pseudomonadati</taxon>
        <taxon>Pseudomonadota</taxon>
        <taxon>Alphaproteobacteria</taxon>
        <taxon>Rhodobacterales</taxon>
        <taxon>Paracoccaceae</taxon>
        <taxon>Pseudaestuariivita</taxon>
    </lineage>
</organism>
<dbReference type="Proteomes" id="UP000036938">
    <property type="component" value="Unassembled WGS sequence"/>
</dbReference>
<feature type="compositionally biased region" description="Acidic residues" evidence="1">
    <location>
        <begin position="338"/>
        <end position="350"/>
    </location>
</feature>
<feature type="region of interest" description="Disordered" evidence="1">
    <location>
        <begin position="702"/>
        <end position="723"/>
    </location>
</feature>
<feature type="compositionally biased region" description="Acidic residues" evidence="1">
    <location>
        <begin position="250"/>
        <end position="259"/>
    </location>
</feature>
<dbReference type="EMBL" id="AQQZ01000007">
    <property type="protein sequence ID" value="KNG92880.1"/>
    <property type="molecule type" value="Genomic_DNA"/>
</dbReference>
<feature type="region of interest" description="Disordered" evidence="1">
    <location>
        <begin position="133"/>
        <end position="271"/>
    </location>
</feature>
<name>A0A0L1JM98_9RHOB</name>
<feature type="compositionally biased region" description="Basic and acidic residues" evidence="1">
    <location>
        <begin position="543"/>
        <end position="562"/>
    </location>
</feature>
<feature type="compositionally biased region" description="Acidic residues" evidence="1">
    <location>
        <begin position="201"/>
        <end position="210"/>
    </location>
</feature>
<feature type="compositionally biased region" description="Acidic residues" evidence="1">
    <location>
        <begin position="435"/>
        <end position="448"/>
    </location>
</feature>
<feature type="compositionally biased region" description="Acidic residues" evidence="1">
    <location>
        <begin position="292"/>
        <end position="316"/>
    </location>
</feature>
<dbReference type="RefSeq" id="WP_165586990.1">
    <property type="nucleotide sequence ID" value="NZ_AQQZ01000007.1"/>
</dbReference>